<comment type="caution">
    <text evidence="4">The sequence shown here is derived from an EMBL/GenBank/DDBJ whole genome shotgun (WGS) entry which is preliminary data.</text>
</comment>
<dbReference type="Proteomes" id="UP000238937">
    <property type="component" value="Unassembled WGS sequence"/>
</dbReference>
<dbReference type="EMBL" id="PVWO01000392">
    <property type="protein sequence ID" value="PSB50571.1"/>
    <property type="molecule type" value="Genomic_DNA"/>
</dbReference>
<feature type="transmembrane region" description="Helical" evidence="2">
    <location>
        <begin position="12"/>
        <end position="31"/>
    </location>
</feature>
<comment type="similarity">
    <text evidence="1">Belongs to the EamA transporter family.</text>
</comment>
<feature type="transmembrane region" description="Helical" evidence="2">
    <location>
        <begin position="252"/>
        <end position="273"/>
    </location>
</feature>
<keyword evidence="2" id="KW-1133">Transmembrane helix</keyword>
<feature type="transmembrane region" description="Helical" evidence="2">
    <location>
        <begin position="160"/>
        <end position="181"/>
    </location>
</feature>
<name>A0A2T1G030_9CYAN</name>
<gene>
    <name evidence="4" type="ORF">C7B77_22630</name>
</gene>
<keyword evidence="2" id="KW-0812">Transmembrane</keyword>
<feature type="transmembrane region" description="Helical" evidence="2">
    <location>
        <begin position="285"/>
        <end position="304"/>
    </location>
</feature>
<feature type="transmembrane region" description="Helical" evidence="2">
    <location>
        <begin position="221"/>
        <end position="240"/>
    </location>
</feature>
<dbReference type="Pfam" id="PF00892">
    <property type="entry name" value="EamA"/>
    <property type="match status" value="2"/>
</dbReference>
<dbReference type="SUPFAM" id="SSF103481">
    <property type="entry name" value="Multidrug resistance efflux transporter EmrE"/>
    <property type="match status" value="1"/>
</dbReference>
<evidence type="ECO:0000256" key="1">
    <source>
        <dbReference type="ARBA" id="ARBA00007362"/>
    </source>
</evidence>
<feature type="transmembrane region" description="Helical" evidence="2">
    <location>
        <begin position="73"/>
        <end position="95"/>
    </location>
</feature>
<keyword evidence="2" id="KW-0472">Membrane</keyword>
<feature type="domain" description="EamA" evidence="3">
    <location>
        <begin position="164"/>
        <end position="302"/>
    </location>
</feature>
<feature type="domain" description="EamA" evidence="3">
    <location>
        <begin position="12"/>
        <end position="146"/>
    </location>
</feature>
<keyword evidence="5" id="KW-1185">Reference proteome</keyword>
<reference evidence="4 5" key="1">
    <citation type="submission" date="2018-03" db="EMBL/GenBank/DDBJ databases">
        <title>The ancient ancestry and fast evolution of plastids.</title>
        <authorList>
            <person name="Moore K.R."/>
            <person name="Magnabosco C."/>
            <person name="Momper L."/>
            <person name="Gold D.A."/>
            <person name="Bosak T."/>
            <person name="Fournier G.P."/>
        </authorList>
    </citation>
    <scope>NUCLEOTIDE SEQUENCE [LARGE SCALE GENOMIC DNA]</scope>
    <source>
        <strain evidence="4 5">CCALA 037</strain>
    </source>
</reference>
<dbReference type="RefSeq" id="WP_106310229.1">
    <property type="nucleotide sequence ID" value="NZ_PVWO01000392.1"/>
</dbReference>
<organism evidence="4 5">
    <name type="scientific">Chamaesiphon polymorphus CCALA 037</name>
    <dbReference type="NCBI Taxonomy" id="2107692"/>
    <lineage>
        <taxon>Bacteria</taxon>
        <taxon>Bacillati</taxon>
        <taxon>Cyanobacteriota</taxon>
        <taxon>Cyanophyceae</taxon>
        <taxon>Gomontiellales</taxon>
        <taxon>Chamaesiphonaceae</taxon>
        <taxon>Chamaesiphon</taxon>
    </lineage>
</organism>
<sequence length="311" mass="34356">MELHRTTGNWRLGLGLSLVTVILWGLVPVAIEIVLKKLDVYTINWFRFTTAFILLGCYLFKQENIPKLSQLRSVPIYLFAIAILGLMGNYVFFVMGLKATSPSHAEVLIQLAGLFLSLGGLIIFKERYTRYQWMGVGILLAGFIGFFSEQLKVLAADSSRYIDGSIMLVIAGITWAIYALVQKQLLTKLDSTHIMWVIYGVCGLLFWTVAKPQTLLQLNSIEWMALIFCGLNTVIAYGAFAESLQHWEASRVSAILALAPIFTIVSMSLTAWLAPGLVTPERITALGFLGAILVVVGSMSISLGKVKVIDN</sequence>
<feature type="transmembrane region" description="Helical" evidence="2">
    <location>
        <begin position="107"/>
        <end position="124"/>
    </location>
</feature>
<dbReference type="AlphaFoldDB" id="A0A2T1G030"/>
<dbReference type="InterPro" id="IPR000620">
    <property type="entry name" value="EamA_dom"/>
</dbReference>
<feature type="transmembrane region" description="Helical" evidence="2">
    <location>
        <begin position="193"/>
        <end position="209"/>
    </location>
</feature>
<dbReference type="GO" id="GO:0016020">
    <property type="term" value="C:membrane"/>
    <property type="evidence" value="ECO:0007669"/>
    <property type="project" value="InterPro"/>
</dbReference>
<proteinExistence type="inferred from homology"/>
<evidence type="ECO:0000313" key="4">
    <source>
        <dbReference type="EMBL" id="PSB50571.1"/>
    </source>
</evidence>
<feature type="transmembrane region" description="Helical" evidence="2">
    <location>
        <begin position="43"/>
        <end position="61"/>
    </location>
</feature>
<feature type="transmembrane region" description="Helical" evidence="2">
    <location>
        <begin position="131"/>
        <end position="148"/>
    </location>
</feature>
<dbReference type="PANTHER" id="PTHR22911">
    <property type="entry name" value="ACYL-MALONYL CONDENSING ENZYME-RELATED"/>
    <property type="match status" value="1"/>
</dbReference>
<dbReference type="PANTHER" id="PTHR22911:SF134">
    <property type="entry name" value="DMT FAMILY TRANSPORTER"/>
    <property type="match status" value="1"/>
</dbReference>
<dbReference type="OrthoDB" id="8479066at2"/>
<dbReference type="InterPro" id="IPR037185">
    <property type="entry name" value="EmrE-like"/>
</dbReference>
<evidence type="ECO:0000256" key="2">
    <source>
        <dbReference type="SAM" id="Phobius"/>
    </source>
</evidence>
<evidence type="ECO:0000313" key="5">
    <source>
        <dbReference type="Proteomes" id="UP000238937"/>
    </source>
</evidence>
<protein>
    <submittedName>
        <fullName evidence="4">EamA family transporter</fullName>
    </submittedName>
</protein>
<accession>A0A2T1G030</accession>
<evidence type="ECO:0000259" key="3">
    <source>
        <dbReference type="Pfam" id="PF00892"/>
    </source>
</evidence>